<reference evidence="1 2" key="1">
    <citation type="submission" date="2018-08" db="EMBL/GenBank/DDBJ databases">
        <title>Vibrio isolated from the Eastern China Marginal Seas.</title>
        <authorList>
            <person name="Li Y."/>
        </authorList>
    </citation>
    <scope>NUCLEOTIDE SEQUENCE [LARGE SCALE GENOMIC DNA]</scope>
    <source>
        <strain evidence="1 2">BEI233</strain>
    </source>
</reference>
<organism evidence="1 2">
    <name type="scientific">Vibrio sinensis</name>
    <dbReference type="NCBI Taxonomy" id="2302434"/>
    <lineage>
        <taxon>Bacteria</taxon>
        <taxon>Pseudomonadati</taxon>
        <taxon>Pseudomonadota</taxon>
        <taxon>Gammaproteobacteria</taxon>
        <taxon>Vibrionales</taxon>
        <taxon>Vibrionaceae</taxon>
        <taxon>Vibrio</taxon>
    </lineage>
</organism>
<sequence length="98" mass="11622">MTPYYRERLINEMRQIQSSRKKKFSKLDAFKKEIMILRQFSLSYIKISNWLYSKHGISISASQISRTYCTIWKNDPLLEIIRKEYANGKGSLSRIGKP</sequence>
<dbReference type="Proteomes" id="UP000273252">
    <property type="component" value="Unassembled WGS sequence"/>
</dbReference>
<dbReference type="EMBL" id="QVMU01000019">
    <property type="protein sequence ID" value="RJX68624.1"/>
    <property type="molecule type" value="Genomic_DNA"/>
</dbReference>
<dbReference type="AlphaFoldDB" id="A0A3A6Q9Q7"/>
<accession>A0A3A6Q9Q7</accession>
<comment type="caution">
    <text evidence="1">The sequence shown here is derived from an EMBL/GenBank/DDBJ whole genome shotgun (WGS) entry which is preliminary data.</text>
</comment>
<keyword evidence="2" id="KW-1185">Reference proteome</keyword>
<evidence type="ECO:0000313" key="1">
    <source>
        <dbReference type="EMBL" id="RJX68624.1"/>
    </source>
</evidence>
<evidence type="ECO:0000313" key="2">
    <source>
        <dbReference type="Proteomes" id="UP000273252"/>
    </source>
</evidence>
<protein>
    <submittedName>
        <fullName evidence="1">Uncharacterized protein</fullName>
    </submittedName>
</protein>
<gene>
    <name evidence="1" type="ORF">DZ860_16645</name>
</gene>
<proteinExistence type="predicted"/>
<name>A0A3A6Q9Q7_9VIBR</name>